<dbReference type="AlphaFoldDB" id="A0A0D0CKH0"/>
<keyword evidence="1" id="KW-0472">Membrane</keyword>
<evidence type="ECO:0000313" key="3">
    <source>
        <dbReference type="Proteomes" id="UP000053593"/>
    </source>
</evidence>
<gene>
    <name evidence="2" type="ORF">GYMLUDRAFT_72089</name>
</gene>
<name>A0A0D0CKH0_9AGAR</name>
<dbReference type="EMBL" id="KN834764">
    <property type="protein sequence ID" value="KIK63399.1"/>
    <property type="molecule type" value="Genomic_DNA"/>
</dbReference>
<proteinExistence type="predicted"/>
<protein>
    <submittedName>
        <fullName evidence="2">Uncharacterized protein</fullName>
    </submittedName>
</protein>
<accession>A0A0D0CKH0</accession>
<feature type="transmembrane region" description="Helical" evidence="1">
    <location>
        <begin position="149"/>
        <end position="170"/>
    </location>
</feature>
<keyword evidence="3" id="KW-1185">Reference proteome</keyword>
<evidence type="ECO:0000256" key="1">
    <source>
        <dbReference type="SAM" id="Phobius"/>
    </source>
</evidence>
<sequence>MKKPEFSPSGTMTQCLILLTGSLRTPAHLYAALSTNHALLFSLERSSVLALNLPCVLKDRIRRQKESKLESHELNYTDVLVDLTPFSPEPDLSVSFTKRWPWNWLWGYVLKYALMMQRLARERINSQSCVCGIGMNAPYLRCGYGSMRLILQNSGIFLLFLMIFVFLIVISKIS</sequence>
<dbReference type="HOGENOM" id="CLU_1540239_0_0_1"/>
<keyword evidence="1" id="KW-1133">Transmembrane helix</keyword>
<evidence type="ECO:0000313" key="2">
    <source>
        <dbReference type="EMBL" id="KIK63399.1"/>
    </source>
</evidence>
<organism evidence="2 3">
    <name type="scientific">Collybiopsis luxurians FD-317 M1</name>
    <dbReference type="NCBI Taxonomy" id="944289"/>
    <lineage>
        <taxon>Eukaryota</taxon>
        <taxon>Fungi</taxon>
        <taxon>Dikarya</taxon>
        <taxon>Basidiomycota</taxon>
        <taxon>Agaricomycotina</taxon>
        <taxon>Agaricomycetes</taxon>
        <taxon>Agaricomycetidae</taxon>
        <taxon>Agaricales</taxon>
        <taxon>Marasmiineae</taxon>
        <taxon>Omphalotaceae</taxon>
        <taxon>Collybiopsis</taxon>
        <taxon>Collybiopsis luxurians</taxon>
    </lineage>
</organism>
<keyword evidence="1" id="KW-0812">Transmembrane</keyword>
<reference evidence="2 3" key="1">
    <citation type="submission" date="2014-04" db="EMBL/GenBank/DDBJ databases">
        <title>Evolutionary Origins and Diversification of the Mycorrhizal Mutualists.</title>
        <authorList>
            <consortium name="DOE Joint Genome Institute"/>
            <consortium name="Mycorrhizal Genomics Consortium"/>
            <person name="Kohler A."/>
            <person name="Kuo A."/>
            <person name="Nagy L.G."/>
            <person name="Floudas D."/>
            <person name="Copeland A."/>
            <person name="Barry K.W."/>
            <person name="Cichocki N."/>
            <person name="Veneault-Fourrey C."/>
            <person name="LaButti K."/>
            <person name="Lindquist E.A."/>
            <person name="Lipzen A."/>
            <person name="Lundell T."/>
            <person name="Morin E."/>
            <person name="Murat C."/>
            <person name="Riley R."/>
            <person name="Ohm R."/>
            <person name="Sun H."/>
            <person name="Tunlid A."/>
            <person name="Henrissat B."/>
            <person name="Grigoriev I.V."/>
            <person name="Hibbett D.S."/>
            <person name="Martin F."/>
        </authorList>
    </citation>
    <scope>NUCLEOTIDE SEQUENCE [LARGE SCALE GENOMIC DNA]</scope>
    <source>
        <strain evidence="2 3">FD-317 M1</strain>
    </source>
</reference>
<dbReference type="OrthoDB" id="1663137at2759"/>
<dbReference type="Proteomes" id="UP000053593">
    <property type="component" value="Unassembled WGS sequence"/>
</dbReference>